<feature type="domain" description="Disintegrin" evidence="5">
    <location>
        <begin position="272"/>
        <end position="359"/>
    </location>
</feature>
<feature type="region of interest" description="Disordered" evidence="4">
    <location>
        <begin position="34"/>
        <end position="98"/>
    </location>
</feature>
<comment type="caution">
    <text evidence="3">Lacks conserved residue(s) required for the propagation of feature annotation.</text>
</comment>
<gene>
    <name evidence="7" type="ORF">AB205_0120870</name>
</gene>
<dbReference type="GO" id="GO:0007229">
    <property type="term" value="P:integrin-mediated signaling pathway"/>
    <property type="evidence" value="ECO:0007669"/>
    <property type="project" value="TreeGrafter"/>
</dbReference>
<dbReference type="SUPFAM" id="SSF57552">
    <property type="entry name" value="Blood coagulation inhibitor (disintegrin)"/>
    <property type="match status" value="1"/>
</dbReference>
<keyword evidence="1 2" id="KW-1015">Disulfide bond</keyword>
<keyword evidence="3" id="KW-0862">Zinc</keyword>
<feature type="binding site" evidence="3">
    <location>
        <position position="198"/>
    </location>
    <ligand>
        <name>Zn(2+)</name>
        <dbReference type="ChEBI" id="CHEBI:29105"/>
        <note>catalytic</note>
    </ligand>
</feature>
<feature type="non-terminal residue" evidence="7">
    <location>
        <position position="456"/>
    </location>
</feature>
<sequence>GVVIVEAEQQYSIEPFPGDPSFKHLLRPISDHRNITCEMQDTPPGTSTNHKTGRMLLSMGDPQPGQEEPAPPPPAGGSSNQVSAERRAEPGTPDSNFIGNLIHPPPLCVFQGGGTGETKYVELVLVADNSEVGVVLRWLRLMTASPPPPPYLPSLPSSQYDLYHRDLATLHSRSLEIANRMDADHSVSILAVASTVAHQLGHNLGLNHITADEKCGQPSTGKQWIMEQGTKAGYMPGLEFSSCSRMELAAIFREGGGKCLFNVPAPSSVFGKAQCGNLVVEKGEQCDCGLTQECADPCCNASTCQLVAGAECASDGLCCEQCKINPAGTLCREPLGDCDLPEYCTGASPHCPDNTYLQDGETCARGQAHCYGGECRTLQSQCQSVWGPGSSPAPEACFRKVNMRGDRFGSCGRRLNGTYLPCSPRVTETRSQLRPQRPPPPHWTQSTELQVMSARN</sequence>
<evidence type="ECO:0000313" key="8">
    <source>
        <dbReference type="Proteomes" id="UP000228934"/>
    </source>
</evidence>
<dbReference type="PROSITE" id="PS50214">
    <property type="entry name" value="DISINTEGRIN_2"/>
    <property type="match status" value="1"/>
</dbReference>
<evidence type="ECO:0008006" key="9">
    <source>
        <dbReference type="Google" id="ProtNLM"/>
    </source>
</evidence>
<feature type="disulfide bond" evidence="2">
    <location>
        <begin position="331"/>
        <end position="351"/>
    </location>
</feature>
<dbReference type="GO" id="GO:0004222">
    <property type="term" value="F:metalloendopeptidase activity"/>
    <property type="evidence" value="ECO:0007669"/>
    <property type="project" value="InterPro"/>
</dbReference>
<dbReference type="GO" id="GO:0006508">
    <property type="term" value="P:proteolysis"/>
    <property type="evidence" value="ECO:0007669"/>
    <property type="project" value="InterPro"/>
</dbReference>
<dbReference type="OrthoDB" id="5951731at2759"/>
<reference evidence="8" key="1">
    <citation type="journal article" date="2017" name="Nat. Commun.">
        <title>The North American bullfrog draft genome provides insight into hormonal regulation of long noncoding RNA.</title>
        <authorList>
            <person name="Hammond S.A."/>
            <person name="Warren R.L."/>
            <person name="Vandervalk B.P."/>
            <person name="Kucuk E."/>
            <person name="Khan H."/>
            <person name="Gibb E.A."/>
            <person name="Pandoh P."/>
            <person name="Kirk H."/>
            <person name="Zhao Y."/>
            <person name="Jones M."/>
            <person name="Mungall A.J."/>
            <person name="Coope R."/>
            <person name="Pleasance S."/>
            <person name="Moore R.A."/>
            <person name="Holt R.A."/>
            <person name="Round J.M."/>
            <person name="Ohora S."/>
            <person name="Walle B.V."/>
            <person name="Veldhoen N."/>
            <person name="Helbing C.C."/>
            <person name="Birol I."/>
        </authorList>
    </citation>
    <scope>NUCLEOTIDE SEQUENCE [LARGE SCALE GENOMIC DNA]</scope>
</reference>
<dbReference type="InterPro" id="IPR001590">
    <property type="entry name" value="Peptidase_M12B"/>
</dbReference>
<organism evidence="7 8">
    <name type="scientific">Aquarana catesbeiana</name>
    <name type="common">American bullfrog</name>
    <name type="synonym">Rana catesbeiana</name>
    <dbReference type="NCBI Taxonomy" id="8400"/>
    <lineage>
        <taxon>Eukaryota</taxon>
        <taxon>Metazoa</taxon>
        <taxon>Chordata</taxon>
        <taxon>Craniata</taxon>
        <taxon>Vertebrata</taxon>
        <taxon>Euteleostomi</taxon>
        <taxon>Amphibia</taxon>
        <taxon>Batrachia</taxon>
        <taxon>Anura</taxon>
        <taxon>Neobatrachia</taxon>
        <taxon>Ranoidea</taxon>
        <taxon>Ranidae</taxon>
        <taxon>Aquarana</taxon>
    </lineage>
</organism>
<dbReference type="InterPro" id="IPR036436">
    <property type="entry name" value="Disintegrin_dom_sf"/>
</dbReference>
<dbReference type="InterPro" id="IPR001762">
    <property type="entry name" value="Disintegrin_dom"/>
</dbReference>
<dbReference type="GO" id="GO:0045087">
    <property type="term" value="P:innate immune response"/>
    <property type="evidence" value="ECO:0007669"/>
    <property type="project" value="TreeGrafter"/>
</dbReference>
<dbReference type="SMART" id="SM00608">
    <property type="entry name" value="ACR"/>
    <property type="match status" value="1"/>
</dbReference>
<dbReference type="Gene3D" id="3.40.390.10">
    <property type="entry name" value="Collagenase (Catalytic Domain)"/>
    <property type="match status" value="1"/>
</dbReference>
<dbReference type="GO" id="GO:0046872">
    <property type="term" value="F:metal ion binding"/>
    <property type="evidence" value="ECO:0007669"/>
    <property type="project" value="UniProtKB-KW"/>
</dbReference>
<dbReference type="EMBL" id="KV981796">
    <property type="protein sequence ID" value="PIO15221.1"/>
    <property type="molecule type" value="Genomic_DNA"/>
</dbReference>
<evidence type="ECO:0000256" key="4">
    <source>
        <dbReference type="SAM" id="MobiDB-lite"/>
    </source>
</evidence>
<proteinExistence type="predicted"/>
<feature type="region of interest" description="Disordered" evidence="4">
    <location>
        <begin position="426"/>
        <end position="456"/>
    </location>
</feature>
<name>A0A2G9QJD3_AQUCT</name>
<evidence type="ECO:0000313" key="7">
    <source>
        <dbReference type="EMBL" id="PIO15221.1"/>
    </source>
</evidence>
<feature type="compositionally biased region" description="Polar residues" evidence="4">
    <location>
        <begin position="443"/>
        <end position="456"/>
    </location>
</feature>
<feature type="non-terminal residue" evidence="7">
    <location>
        <position position="1"/>
    </location>
</feature>
<dbReference type="AlphaFoldDB" id="A0A2G9QJD3"/>
<dbReference type="PANTHER" id="PTHR11905:SF130">
    <property type="entry name" value="DISINTEGRIN AND METALLOPROTEINASE DOMAIN-CONTAINING PROTEIN 15"/>
    <property type="match status" value="1"/>
</dbReference>
<evidence type="ECO:0000256" key="3">
    <source>
        <dbReference type="PROSITE-ProRule" id="PRU00276"/>
    </source>
</evidence>
<feature type="compositionally biased region" description="Polar residues" evidence="4">
    <location>
        <begin position="37"/>
        <end position="50"/>
    </location>
</feature>
<feature type="binding site" evidence="3">
    <location>
        <position position="208"/>
    </location>
    <ligand>
        <name>Zn(2+)</name>
        <dbReference type="ChEBI" id="CHEBI:29105"/>
        <note>catalytic</note>
    </ligand>
</feature>
<dbReference type="SUPFAM" id="SSF55486">
    <property type="entry name" value="Metalloproteases ('zincins'), catalytic domain"/>
    <property type="match status" value="1"/>
</dbReference>
<dbReference type="Gene3D" id="4.10.70.10">
    <property type="entry name" value="Disintegrin domain"/>
    <property type="match status" value="1"/>
</dbReference>
<keyword evidence="8" id="KW-1185">Reference proteome</keyword>
<dbReference type="Pfam" id="PF00200">
    <property type="entry name" value="Disintegrin"/>
    <property type="match status" value="1"/>
</dbReference>
<dbReference type="InterPro" id="IPR006586">
    <property type="entry name" value="ADAM_Cys-rich"/>
</dbReference>
<feature type="binding site" evidence="3">
    <location>
        <position position="202"/>
    </location>
    <ligand>
        <name>Zn(2+)</name>
        <dbReference type="ChEBI" id="CHEBI:29105"/>
        <note>catalytic</note>
    </ligand>
</feature>
<dbReference type="FunFam" id="4.10.70.10:FF:000001">
    <property type="entry name" value="Disintegrin and metalloproteinase domain-containing protein 22"/>
    <property type="match status" value="1"/>
</dbReference>
<dbReference type="SMART" id="SM00050">
    <property type="entry name" value="DISIN"/>
    <property type="match status" value="1"/>
</dbReference>
<dbReference type="InterPro" id="IPR024079">
    <property type="entry name" value="MetalloPept_cat_dom_sf"/>
</dbReference>
<dbReference type="PANTHER" id="PTHR11905">
    <property type="entry name" value="ADAM A DISINTEGRIN AND METALLOPROTEASE DOMAIN"/>
    <property type="match status" value="1"/>
</dbReference>
<dbReference type="GO" id="GO:0005178">
    <property type="term" value="F:integrin binding"/>
    <property type="evidence" value="ECO:0007669"/>
    <property type="project" value="TreeGrafter"/>
</dbReference>
<protein>
    <recommendedName>
        <fullName evidence="9">Disintegrin domain-containing protein</fullName>
    </recommendedName>
</protein>
<dbReference type="Pfam" id="PF08516">
    <property type="entry name" value="ADAM_CR"/>
    <property type="match status" value="1"/>
</dbReference>
<dbReference type="GO" id="GO:0005615">
    <property type="term" value="C:extracellular space"/>
    <property type="evidence" value="ECO:0007669"/>
    <property type="project" value="TreeGrafter"/>
</dbReference>
<evidence type="ECO:0000259" key="5">
    <source>
        <dbReference type="PROSITE" id="PS50214"/>
    </source>
</evidence>
<accession>A0A2G9QJD3</accession>
<evidence type="ECO:0000256" key="1">
    <source>
        <dbReference type="ARBA" id="ARBA00023157"/>
    </source>
</evidence>
<dbReference type="PROSITE" id="PS50215">
    <property type="entry name" value="ADAM_MEPRO"/>
    <property type="match status" value="1"/>
</dbReference>
<dbReference type="Proteomes" id="UP000228934">
    <property type="component" value="Unassembled WGS sequence"/>
</dbReference>
<feature type="domain" description="Peptidase M12B" evidence="6">
    <location>
        <begin position="184"/>
        <end position="264"/>
    </location>
</feature>
<dbReference type="Pfam" id="PF01421">
    <property type="entry name" value="Reprolysin"/>
    <property type="match status" value="1"/>
</dbReference>
<dbReference type="PRINTS" id="PR00289">
    <property type="entry name" value="DISINTEGRIN"/>
</dbReference>
<keyword evidence="3" id="KW-0479">Metal-binding</keyword>
<evidence type="ECO:0000256" key="2">
    <source>
        <dbReference type="PROSITE-ProRule" id="PRU00068"/>
    </source>
</evidence>
<evidence type="ECO:0000259" key="6">
    <source>
        <dbReference type="PROSITE" id="PS50215"/>
    </source>
</evidence>